<dbReference type="RefSeq" id="WP_075975272.1">
    <property type="nucleotide sequence ID" value="NZ_MKQR01000013.1"/>
</dbReference>
<keyword evidence="3" id="KW-0238">DNA-binding</keyword>
<sequence>MSHLEVRDLRYFVAVAEDLNFTRAARRLNLAQPALSRAIRQLEDRLGVTLLERTTRAVALTPAGAVFLADARAALAAVRVAETRVAAAAAPTRPLRVVVKPGSDGALLRAVHAAYAGFPPPEVSVVGCGEQAQRLRAGDADVAFLRRPVDDDAEFEFEDLLTEPRVAALPADHRLAARVRLVRADLDGEPIARWAAGDATSLRHTLGLDGTTRPLPTGPEAADLSQLLELVALTRAVAFVPASTAVHTPRPDIAYRPVDGLLPSTVSLAYPVGTKNPAVAAYVRAAWSVVDDRAALLA</sequence>
<evidence type="ECO:0000256" key="3">
    <source>
        <dbReference type="ARBA" id="ARBA00023125"/>
    </source>
</evidence>
<dbReference type="PROSITE" id="PS50931">
    <property type="entry name" value="HTH_LYSR"/>
    <property type="match status" value="1"/>
</dbReference>
<dbReference type="AlphaFoldDB" id="A0A1Q9LLU1"/>
<organism evidence="6 7">
    <name type="scientific">Actinokineospora bangkokensis</name>
    <dbReference type="NCBI Taxonomy" id="1193682"/>
    <lineage>
        <taxon>Bacteria</taxon>
        <taxon>Bacillati</taxon>
        <taxon>Actinomycetota</taxon>
        <taxon>Actinomycetes</taxon>
        <taxon>Pseudonocardiales</taxon>
        <taxon>Pseudonocardiaceae</taxon>
        <taxon>Actinokineospora</taxon>
    </lineage>
</organism>
<evidence type="ECO:0000256" key="2">
    <source>
        <dbReference type="ARBA" id="ARBA00023015"/>
    </source>
</evidence>
<evidence type="ECO:0000313" key="7">
    <source>
        <dbReference type="Proteomes" id="UP000186040"/>
    </source>
</evidence>
<dbReference type="InterPro" id="IPR000847">
    <property type="entry name" value="LysR_HTH_N"/>
</dbReference>
<dbReference type="GO" id="GO:0032993">
    <property type="term" value="C:protein-DNA complex"/>
    <property type="evidence" value="ECO:0007669"/>
    <property type="project" value="TreeGrafter"/>
</dbReference>
<protein>
    <recommendedName>
        <fullName evidence="5">HTH lysR-type domain-containing protein</fullName>
    </recommendedName>
</protein>
<gene>
    <name evidence="6" type="ORF">BJP25_18760</name>
</gene>
<dbReference type="Proteomes" id="UP000186040">
    <property type="component" value="Unassembled WGS sequence"/>
</dbReference>
<name>A0A1Q9LLU1_9PSEU</name>
<dbReference type="EMBL" id="MKQR01000013">
    <property type="protein sequence ID" value="OLR93006.1"/>
    <property type="molecule type" value="Genomic_DNA"/>
</dbReference>
<keyword evidence="2" id="KW-0805">Transcription regulation</keyword>
<dbReference type="Pfam" id="PF03466">
    <property type="entry name" value="LysR_substrate"/>
    <property type="match status" value="1"/>
</dbReference>
<dbReference type="GO" id="GO:0003677">
    <property type="term" value="F:DNA binding"/>
    <property type="evidence" value="ECO:0007669"/>
    <property type="project" value="UniProtKB-KW"/>
</dbReference>
<dbReference type="OrthoDB" id="4140098at2"/>
<dbReference type="Gene3D" id="1.10.10.10">
    <property type="entry name" value="Winged helix-like DNA-binding domain superfamily/Winged helix DNA-binding domain"/>
    <property type="match status" value="1"/>
</dbReference>
<comment type="similarity">
    <text evidence="1">Belongs to the LysR transcriptional regulatory family.</text>
</comment>
<keyword evidence="4" id="KW-0804">Transcription</keyword>
<dbReference type="FunFam" id="1.10.10.10:FF:000001">
    <property type="entry name" value="LysR family transcriptional regulator"/>
    <property type="match status" value="1"/>
</dbReference>
<accession>A0A1Q9LLU1</accession>
<evidence type="ECO:0000259" key="5">
    <source>
        <dbReference type="PROSITE" id="PS50931"/>
    </source>
</evidence>
<evidence type="ECO:0000256" key="4">
    <source>
        <dbReference type="ARBA" id="ARBA00023163"/>
    </source>
</evidence>
<dbReference type="InterPro" id="IPR005119">
    <property type="entry name" value="LysR_subst-bd"/>
</dbReference>
<comment type="caution">
    <text evidence="6">The sequence shown here is derived from an EMBL/GenBank/DDBJ whole genome shotgun (WGS) entry which is preliminary data.</text>
</comment>
<dbReference type="SUPFAM" id="SSF53850">
    <property type="entry name" value="Periplasmic binding protein-like II"/>
    <property type="match status" value="1"/>
</dbReference>
<reference evidence="6 7" key="1">
    <citation type="submission" date="2016-10" db="EMBL/GenBank/DDBJ databases">
        <title>The Draft Genome Sequence of Actinokineospora bangkokensis 44EHWT reveals the biosynthetic pathway of antifungal compounds Thailandins with unusual extender unit butylmalonyl-CoA.</title>
        <authorList>
            <person name="Greule A."/>
            <person name="Intra B."/>
            <person name="Flemming S."/>
            <person name="Rommel M.G."/>
            <person name="Panbangred W."/>
            <person name="Bechthold A."/>
        </authorList>
    </citation>
    <scope>NUCLEOTIDE SEQUENCE [LARGE SCALE GENOMIC DNA]</scope>
    <source>
        <strain evidence="6 7">44EHW</strain>
    </source>
</reference>
<dbReference type="PRINTS" id="PR00039">
    <property type="entry name" value="HTHLYSR"/>
</dbReference>
<dbReference type="PANTHER" id="PTHR30346">
    <property type="entry name" value="TRANSCRIPTIONAL DUAL REGULATOR HCAR-RELATED"/>
    <property type="match status" value="1"/>
</dbReference>
<dbReference type="Gene3D" id="3.40.190.10">
    <property type="entry name" value="Periplasmic binding protein-like II"/>
    <property type="match status" value="2"/>
</dbReference>
<dbReference type="STRING" id="1193682.BJP25_18760"/>
<keyword evidence="7" id="KW-1185">Reference proteome</keyword>
<feature type="domain" description="HTH lysR-type" evidence="5">
    <location>
        <begin position="4"/>
        <end position="61"/>
    </location>
</feature>
<proteinExistence type="inferred from homology"/>
<dbReference type="SUPFAM" id="SSF46785">
    <property type="entry name" value="Winged helix' DNA-binding domain"/>
    <property type="match status" value="1"/>
</dbReference>
<dbReference type="GO" id="GO:0003700">
    <property type="term" value="F:DNA-binding transcription factor activity"/>
    <property type="evidence" value="ECO:0007669"/>
    <property type="project" value="InterPro"/>
</dbReference>
<evidence type="ECO:0000256" key="1">
    <source>
        <dbReference type="ARBA" id="ARBA00009437"/>
    </source>
</evidence>
<evidence type="ECO:0000313" key="6">
    <source>
        <dbReference type="EMBL" id="OLR93006.1"/>
    </source>
</evidence>
<dbReference type="Pfam" id="PF00126">
    <property type="entry name" value="HTH_1"/>
    <property type="match status" value="1"/>
</dbReference>
<dbReference type="PANTHER" id="PTHR30346:SF0">
    <property type="entry name" value="HCA OPERON TRANSCRIPTIONAL ACTIVATOR HCAR"/>
    <property type="match status" value="1"/>
</dbReference>
<dbReference type="InterPro" id="IPR036388">
    <property type="entry name" value="WH-like_DNA-bd_sf"/>
</dbReference>
<dbReference type="InterPro" id="IPR036390">
    <property type="entry name" value="WH_DNA-bd_sf"/>
</dbReference>
<dbReference type="CDD" id="cd08414">
    <property type="entry name" value="PBP2_LTTR_aromatics_like"/>
    <property type="match status" value="1"/>
</dbReference>